<dbReference type="EMBL" id="RRZB01000059">
    <property type="protein sequence ID" value="MBE0465072.1"/>
    <property type="molecule type" value="Genomic_DNA"/>
</dbReference>
<evidence type="ECO:0000313" key="2">
    <source>
        <dbReference type="Proteomes" id="UP001645038"/>
    </source>
</evidence>
<dbReference type="RefSeq" id="WP_192539515.1">
    <property type="nucleotide sequence ID" value="NZ_RRZB01000059.1"/>
</dbReference>
<reference evidence="1 2" key="1">
    <citation type="submission" date="2020-07" db="EMBL/GenBank/DDBJ databases">
        <title>Halophilic bacteria isolated from french cheeses.</title>
        <authorList>
            <person name="Kothe C.I."/>
            <person name="Farah-Kraiem B."/>
            <person name="Renault P."/>
            <person name="Dridi B."/>
        </authorList>
    </citation>
    <scope>NUCLEOTIDE SEQUENCE [LARGE SCALE GENOMIC DNA]</scope>
    <source>
        <strain evidence="1 2">FME20</strain>
    </source>
</reference>
<protein>
    <recommendedName>
        <fullName evidence="3">Type 4 fimbrial biogenesis protein PilX N-terminal domain-containing protein</fullName>
    </recommendedName>
</protein>
<evidence type="ECO:0000313" key="1">
    <source>
        <dbReference type="EMBL" id="MBE0465072.1"/>
    </source>
</evidence>
<organism evidence="1 2">
    <name type="scientific">Halomonas colorata</name>
    <dbReference type="NCBI Taxonomy" id="2742615"/>
    <lineage>
        <taxon>Bacteria</taxon>
        <taxon>Pseudomonadati</taxon>
        <taxon>Pseudomonadota</taxon>
        <taxon>Gammaproteobacteria</taxon>
        <taxon>Oceanospirillales</taxon>
        <taxon>Halomonadaceae</taxon>
        <taxon>Halomonas</taxon>
    </lineage>
</organism>
<keyword evidence="2" id="KW-1185">Reference proteome</keyword>
<gene>
    <name evidence="1" type="ORF">EI547_16685</name>
</gene>
<sequence>MKHQQGAALVVVMAMLSAALLLGVASMQSALIDERLAGNFRASVQAQMVDEGLLTSLADSQHVDKRDAFLNSITTGAQALGTGEIYRLQPEEQDVLLDRGVFKTFLSHLAVGGDTAKHDLLAEDIAIDIKKLSNDRVSITARRRGQAPYDSSVTQLRFHKTDAEPQWQLAGLR</sequence>
<name>A0ABR9G2E0_9GAMM</name>
<dbReference type="Proteomes" id="UP001645038">
    <property type="component" value="Unassembled WGS sequence"/>
</dbReference>
<comment type="caution">
    <text evidence="1">The sequence shown here is derived from an EMBL/GenBank/DDBJ whole genome shotgun (WGS) entry which is preliminary data.</text>
</comment>
<evidence type="ECO:0008006" key="3">
    <source>
        <dbReference type="Google" id="ProtNLM"/>
    </source>
</evidence>
<accession>A0ABR9G2E0</accession>
<proteinExistence type="predicted"/>